<protein>
    <submittedName>
        <fullName evidence="2">Uncharacterized protein</fullName>
    </submittedName>
</protein>
<evidence type="ECO:0000313" key="2">
    <source>
        <dbReference type="EMBL" id="KAG2187748.1"/>
    </source>
</evidence>
<proteinExistence type="predicted"/>
<evidence type="ECO:0000256" key="1">
    <source>
        <dbReference type="SAM" id="Coils"/>
    </source>
</evidence>
<keyword evidence="1" id="KW-0175">Coiled coil</keyword>
<keyword evidence="3" id="KW-1185">Reference proteome</keyword>
<dbReference type="OrthoDB" id="1845550at2759"/>
<feature type="coiled-coil region" evidence="1">
    <location>
        <begin position="35"/>
        <end position="62"/>
    </location>
</feature>
<name>A0A8H7UPY1_9FUNG</name>
<dbReference type="AlphaFoldDB" id="A0A8H7UPY1"/>
<comment type="caution">
    <text evidence="2">The sequence shown here is derived from an EMBL/GenBank/DDBJ whole genome shotgun (WGS) entry which is preliminary data.</text>
</comment>
<evidence type="ECO:0000313" key="3">
    <source>
        <dbReference type="Proteomes" id="UP000612746"/>
    </source>
</evidence>
<accession>A0A8H7UPY1</accession>
<sequence length="66" mass="7520">MSAPYYAKIFGIGAILGAGMEVVLIQSNYYQMLAASEAKSRAKKLQEEMESVERYRSMHQDENKEK</sequence>
<dbReference type="Proteomes" id="UP000612746">
    <property type="component" value="Unassembled WGS sequence"/>
</dbReference>
<gene>
    <name evidence="2" type="ORF">INT44_005438</name>
</gene>
<dbReference type="EMBL" id="JAEPRA010000003">
    <property type="protein sequence ID" value="KAG2187748.1"/>
    <property type="molecule type" value="Genomic_DNA"/>
</dbReference>
<reference evidence="2" key="1">
    <citation type="submission" date="2020-12" db="EMBL/GenBank/DDBJ databases">
        <title>Metabolic potential, ecology and presence of endohyphal bacteria is reflected in genomic diversity of Mucoromycotina.</title>
        <authorList>
            <person name="Muszewska A."/>
            <person name="Okrasinska A."/>
            <person name="Steczkiewicz K."/>
            <person name="Drgas O."/>
            <person name="Orlowska M."/>
            <person name="Perlinska-Lenart U."/>
            <person name="Aleksandrzak-Piekarczyk T."/>
            <person name="Szatraj K."/>
            <person name="Zielenkiewicz U."/>
            <person name="Pilsyk S."/>
            <person name="Malc E."/>
            <person name="Mieczkowski P."/>
            <person name="Kruszewska J.S."/>
            <person name="Biernat P."/>
            <person name="Pawlowska J."/>
        </authorList>
    </citation>
    <scope>NUCLEOTIDE SEQUENCE</scope>
    <source>
        <strain evidence="2">WA0000051536</strain>
    </source>
</reference>
<organism evidence="2 3">
    <name type="scientific">Umbelopsis vinacea</name>
    <dbReference type="NCBI Taxonomy" id="44442"/>
    <lineage>
        <taxon>Eukaryota</taxon>
        <taxon>Fungi</taxon>
        <taxon>Fungi incertae sedis</taxon>
        <taxon>Mucoromycota</taxon>
        <taxon>Mucoromycotina</taxon>
        <taxon>Umbelopsidomycetes</taxon>
        <taxon>Umbelopsidales</taxon>
        <taxon>Umbelopsidaceae</taxon>
        <taxon>Umbelopsis</taxon>
    </lineage>
</organism>